<dbReference type="Proteomes" id="UP000821845">
    <property type="component" value="Chromosome 2"/>
</dbReference>
<protein>
    <submittedName>
        <fullName evidence="1">Uncharacterized protein</fullName>
    </submittedName>
</protein>
<keyword evidence="2" id="KW-1185">Reference proteome</keyword>
<proteinExistence type="predicted"/>
<evidence type="ECO:0000313" key="2">
    <source>
        <dbReference type="Proteomes" id="UP000821845"/>
    </source>
</evidence>
<evidence type="ECO:0000313" key="1">
    <source>
        <dbReference type="EMBL" id="KAH6939017.1"/>
    </source>
</evidence>
<dbReference type="EMBL" id="CM023482">
    <property type="protein sequence ID" value="KAH6939017.1"/>
    <property type="molecule type" value="Genomic_DNA"/>
</dbReference>
<reference evidence="1" key="1">
    <citation type="submission" date="2020-05" db="EMBL/GenBank/DDBJ databases">
        <title>Large-scale comparative analyses of tick genomes elucidate their genetic diversity and vector capacities.</title>
        <authorList>
            <person name="Jia N."/>
            <person name="Wang J."/>
            <person name="Shi W."/>
            <person name="Du L."/>
            <person name="Sun Y."/>
            <person name="Zhan W."/>
            <person name="Jiang J."/>
            <person name="Wang Q."/>
            <person name="Zhang B."/>
            <person name="Ji P."/>
            <person name="Sakyi L.B."/>
            <person name="Cui X."/>
            <person name="Yuan T."/>
            <person name="Jiang B."/>
            <person name="Yang W."/>
            <person name="Lam T.T.-Y."/>
            <person name="Chang Q."/>
            <person name="Ding S."/>
            <person name="Wang X."/>
            <person name="Zhu J."/>
            <person name="Ruan X."/>
            <person name="Zhao L."/>
            <person name="Wei J."/>
            <person name="Que T."/>
            <person name="Du C."/>
            <person name="Cheng J."/>
            <person name="Dai P."/>
            <person name="Han X."/>
            <person name="Huang E."/>
            <person name="Gao Y."/>
            <person name="Liu J."/>
            <person name="Shao H."/>
            <person name="Ye R."/>
            <person name="Li L."/>
            <person name="Wei W."/>
            <person name="Wang X."/>
            <person name="Wang C."/>
            <person name="Yang T."/>
            <person name="Huo Q."/>
            <person name="Li W."/>
            <person name="Guo W."/>
            <person name="Chen H."/>
            <person name="Zhou L."/>
            <person name="Ni X."/>
            <person name="Tian J."/>
            <person name="Zhou Y."/>
            <person name="Sheng Y."/>
            <person name="Liu T."/>
            <person name="Pan Y."/>
            <person name="Xia L."/>
            <person name="Li J."/>
            <person name="Zhao F."/>
            <person name="Cao W."/>
        </authorList>
    </citation>
    <scope>NUCLEOTIDE SEQUENCE</scope>
    <source>
        <strain evidence="1">Hyas-2018</strain>
    </source>
</reference>
<gene>
    <name evidence="1" type="ORF">HPB50_015605</name>
</gene>
<organism evidence="1 2">
    <name type="scientific">Hyalomma asiaticum</name>
    <name type="common">Tick</name>
    <dbReference type="NCBI Taxonomy" id="266040"/>
    <lineage>
        <taxon>Eukaryota</taxon>
        <taxon>Metazoa</taxon>
        <taxon>Ecdysozoa</taxon>
        <taxon>Arthropoda</taxon>
        <taxon>Chelicerata</taxon>
        <taxon>Arachnida</taxon>
        <taxon>Acari</taxon>
        <taxon>Parasitiformes</taxon>
        <taxon>Ixodida</taxon>
        <taxon>Ixodoidea</taxon>
        <taxon>Ixodidae</taxon>
        <taxon>Hyalomminae</taxon>
        <taxon>Hyalomma</taxon>
    </lineage>
</organism>
<accession>A0ACB7SUY1</accession>
<name>A0ACB7SUY1_HYAAI</name>
<comment type="caution">
    <text evidence="1">The sequence shown here is derived from an EMBL/GenBank/DDBJ whole genome shotgun (WGS) entry which is preliminary data.</text>
</comment>
<sequence>MSLHGRLAVVTGGASGIGKATCHILAARGASVVVADLNVRAAQIVASQLPDTASHRGAFLDVGDADSVDKLFADIRDNESLPVSILVNSAGVAKRSSFVNTTEEEFDHIIRVNLKGTFLATRAAARSMMASGVTNGVIVNISSIAGKIGMPAMVAYSASKGGVVSLTKTVAQELAPHGIRCNVVVPSMTRTPMADVLPEEAQKSLTALTPMGRVCEPEEVAEAVLFLCCPNSSFVTGAALEVTGGLRT</sequence>